<evidence type="ECO:0000313" key="2">
    <source>
        <dbReference type="EMBL" id="HIX55880.1"/>
    </source>
</evidence>
<proteinExistence type="predicted"/>
<organism evidence="2 3">
    <name type="scientific">Candidatus Anaerobiospirillum pullistercoris</name>
    <dbReference type="NCBI Taxonomy" id="2838452"/>
    <lineage>
        <taxon>Bacteria</taxon>
        <taxon>Pseudomonadati</taxon>
        <taxon>Pseudomonadota</taxon>
        <taxon>Gammaproteobacteria</taxon>
        <taxon>Aeromonadales</taxon>
        <taxon>Succinivibrionaceae</taxon>
        <taxon>Anaerobiospirillum</taxon>
    </lineage>
</organism>
<feature type="compositionally biased region" description="Polar residues" evidence="1">
    <location>
        <begin position="339"/>
        <end position="371"/>
    </location>
</feature>
<name>A0A9D1WAZ0_9GAMM</name>
<feature type="compositionally biased region" description="Polar residues" evidence="1">
    <location>
        <begin position="172"/>
        <end position="182"/>
    </location>
</feature>
<accession>A0A9D1WAZ0</accession>
<evidence type="ECO:0000256" key="1">
    <source>
        <dbReference type="SAM" id="MobiDB-lite"/>
    </source>
</evidence>
<dbReference type="EMBL" id="DXEV01000006">
    <property type="protein sequence ID" value="HIX55880.1"/>
    <property type="molecule type" value="Genomic_DNA"/>
</dbReference>
<protein>
    <submittedName>
        <fullName evidence="2">Uncharacterized protein</fullName>
    </submittedName>
</protein>
<gene>
    <name evidence="2" type="ORF">H9850_00195</name>
</gene>
<sequence>MTTPKDLAVRTDTGVSTYSAALTRYSSSTLEPMALPPDAPNTYFAELQCEPKDNPVPHHCISAKAQVLPLASLACLKTNARSKAQPQLFVPVGKATAAKTKTTPAVDSASAESHALSAVSSQTVMAKGATAGRSAVPSASGTVAAATSLPDVKKIATASKSPSVLEPRAKTATATQPAPNSPLVSVQSAALSSTPVNTATQARTAPVFASTLEVDKPLTVAKPHASKPRSAIVTDTTCQSLTTRFERHTLFKQHQQEILKIFTPFAKPLPELSPQLGNTISLQNVMRDRYKIFAKKNLPQPDSQMESRVQAWIDLDRAGYLHAFDYDYMGPAKIEDNATEGSDTTCTPSLAGSTAGSNAGSTDTQHAVKTSEPSGLAALAQNRPCNQANCEQREPLFKQEMQSFQPYRYFYGFISPAILALLHEGYQYLDYCGTSQKISYKGQEIGLIRKPKDLSELKSNFVFLRKRLGISQHELSLILFCRQCMIANWESPFNQQWFPDHLLPFLTEIFFCHPTFLDRRNYDFYMLNHEKIVVSRNNNNGKPISLTCKPMRSTNLVNNLSFLMCYRNMSWADLCAASGFSGEMLLRWRYDPIMQMDQAICWRLASVLRCPMQFLTFNQRKRKMSLRFFDVEQHPISQLISNNRIHNRNYPPRMIVTNSL</sequence>
<dbReference type="AlphaFoldDB" id="A0A9D1WAZ0"/>
<reference evidence="2" key="2">
    <citation type="submission" date="2021-04" db="EMBL/GenBank/DDBJ databases">
        <authorList>
            <person name="Gilroy R."/>
        </authorList>
    </citation>
    <scope>NUCLEOTIDE SEQUENCE</scope>
    <source>
        <strain evidence="2">USASDec5-558</strain>
    </source>
</reference>
<evidence type="ECO:0000313" key="3">
    <source>
        <dbReference type="Proteomes" id="UP000886829"/>
    </source>
</evidence>
<feature type="region of interest" description="Disordered" evidence="1">
    <location>
        <begin position="160"/>
        <end position="182"/>
    </location>
</feature>
<reference evidence="2" key="1">
    <citation type="journal article" date="2021" name="PeerJ">
        <title>Extensive microbial diversity within the chicken gut microbiome revealed by metagenomics and culture.</title>
        <authorList>
            <person name="Gilroy R."/>
            <person name="Ravi A."/>
            <person name="Getino M."/>
            <person name="Pursley I."/>
            <person name="Horton D.L."/>
            <person name="Alikhan N.F."/>
            <person name="Baker D."/>
            <person name="Gharbi K."/>
            <person name="Hall N."/>
            <person name="Watson M."/>
            <person name="Adriaenssens E.M."/>
            <person name="Foster-Nyarko E."/>
            <person name="Jarju S."/>
            <person name="Secka A."/>
            <person name="Antonio M."/>
            <person name="Oren A."/>
            <person name="Chaudhuri R.R."/>
            <person name="La Ragione R."/>
            <person name="Hildebrand F."/>
            <person name="Pallen M.J."/>
        </authorList>
    </citation>
    <scope>NUCLEOTIDE SEQUENCE</scope>
    <source>
        <strain evidence="2">USASDec5-558</strain>
    </source>
</reference>
<comment type="caution">
    <text evidence="2">The sequence shown here is derived from an EMBL/GenBank/DDBJ whole genome shotgun (WGS) entry which is preliminary data.</text>
</comment>
<dbReference type="Proteomes" id="UP000886829">
    <property type="component" value="Unassembled WGS sequence"/>
</dbReference>
<feature type="region of interest" description="Disordered" evidence="1">
    <location>
        <begin position="338"/>
        <end position="371"/>
    </location>
</feature>